<dbReference type="EMBL" id="CAVNYO010000429">
    <property type="protein sequence ID" value="CAK5278822.1"/>
    <property type="molecule type" value="Genomic_DNA"/>
</dbReference>
<accession>A0AAD2HRI3</accession>
<evidence type="ECO:0000313" key="2">
    <source>
        <dbReference type="EMBL" id="CAK5278822.1"/>
    </source>
</evidence>
<evidence type="ECO:0000313" key="1">
    <source>
        <dbReference type="EMBL" id="CAK5278529.1"/>
    </source>
</evidence>
<gene>
    <name evidence="1" type="ORF">MYCIT1_LOCUS27937</name>
    <name evidence="2" type="ORF">MYCIT1_LOCUS28436</name>
</gene>
<evidence type="ECO:0000313" key="3">
    <source>
        <dbReference type="Proteomes" id="UP001295794"/>
    </source>
</evidence>
<dbReference type="AlphaFoldDB" id="A0AAD2HRI3"/>
<dbReference type="EMBL" id="CAVNYO010000423">
    <property type="protein sequence ID" value="CAK5278529.1"/>
    <property type="molecule type" value="Genomic_DNA"/>
</dbReference>
<proteinExistence type="predicted"/>
<organism evidence="2 3">
    <name type="scientific">Mycena citricolor</name>
    <dbReference type="NCBI Taxonomy" id="2018698"/>
    <lineage>
        <taxon>Eukaryota</taxon>
        <taxon>Fungi</taxon>
        <taxon>Dikarya</taxon>
        <taxon>Basidiomycota</taxon>
        <taxon>Agaricomycotina</taxon>
        <taxon>Agaricomycetes</taxon>
        <taxon>Agaricomycetidae</taxon>
        <taxon>Agaricales</taxon>
        <taxon>Marasmiineae</taxon>
        <taxon>Mycenaceae</taxon>
        <taxon>Mycena</taxon>
    </lineage>
</organism>
<reference evidence="2" key="1">
    <citation type="submission" date="2023-11" db="EMBL/GenBank/DDBJ databases">
        <authorList>
            <person name="De Vega J J."/>
            <person name="De Vega J J."/>
        </authorList>
    </citation>
    <scope>NUCLEOTIDE SEQUENCE</scope>
</reference>
<comment type="caution">
    <text evidence="2">The sequence shown here is derived from an EMBL/GenBank/DDBJ whole genome shotgun (WGS) entry which is preliminary data.</text>
</comment>
<keyword evidence="3" id="KW-1185">Reference proteome</keyword>
<protein>
    <submittedName>
        <fullName evidence="2">Uncharacterized protein</fullName>
    </submittedName>
</protein>
<dbReference type="Proteomes" id="UP001295794">
    <property type="component" value="Unassembled WGS sequence"/>
</dbReference>
<feature type="non-terminal residue" evidence="2">
    <location>
        <position position="1"/>
    </location>
</feature>
<sequence length="71" mass="7609">STLPPGAKTIASRMSSRKLVWFIDKRLGDIPSSALHTLWQSNAVAQLARVLLPFASLLGPSSVVTDTSFQA</sequence>
<name>A0AAD2HRI3_9AGAR</name>